<dbReference type="GeneID" id="82854286"/>
<dbReference type="RefSeq" id="WP_082094149.1">
    <property type="nucleotide sequence ID" value="NZ_CP035232.1"/>
</dbReference>
<gene>
    <name evidence="1" type="ORF">EQZ20_16550</name>
</gene>
<proteinExistence type="predicted"/>
<evidence type="ECO:0000313" key="1">
    <source>
        <dbReference type="EMBL" id="QAT66353.1"/>
    </source>
</evidence>
<protein>
    <submittedName>
        <fullName evidence="1">Uncharacterized protein</fullName>
    </submittedName>
</protein>
<dbReference type="Proteomes" id="UP000288675">
    <property type="component" value="Chromosome"/>
</dbReference>
<evidence type="ECO:0000313" key="2">
    <source>
        <dbReference type="Proteomes" id="UP000288675"/>
    </source>
</evidence>
<dbReference type="KEGG" id="bgy:BGLY_3291"/>
<reference evidence="1 2" key="1">
    <citation type="submission" date="2019-01" db="EMBL/GenBank/DDBJ databases">
        <title>Genome sequence of Bacillus glycinifermentans SRCM103574.</title>
        <authorList>
            <person name="Kong H.-J."/>
            <person name="Jeong S.-Y."/>
            <person name="Jeong D.-Y."/>
        </authorList>
    </citation>
    <scope>NUCLEOTIDE SEQUENCE [LARGE SCALE GENOMIC DNA]</scope>
    <source>
        <strain evidence="1 2">SRCM103574</strain>
    </source>
</reference>
<dbReference type="AlphaFoldDB" id="A0AAJ3Z0G2"/>
<organism evidence="1 2">
    <name type="scientific">Bacillus glycinifermentans</name>
    <dbReference type="NCBI Taxonomy" id="1664069"/>
    <lineage>
        <taxon>Bacteria</taxon>
        <taxon>Bacillati</taxon>
        <taxon>Bacillota</taxon>
        <taxon>Bacilli</taxon>
        <taxon>Bacillales</taxon>
        <taxon>Bacillaceae</taxon>
        <taxon>Bacillus</taxon>
    </lineage>
</organism>
<accession>A0AAJ3Z0G2</accession>
<sequence>MYSTYSAFPYSDPSYENGYRQYPGFFGYPGFPGYPGYYPGPQMTYVYTPGTPMTYYPYGSVLTGPTPVGAISHPGVISSPSVGAHGFRGVGGGFR</sequence>
<dbReference type="EMBL" id="CP035232">
    <property type="protein sequence ID" value="QAT66353.1"/>
    <property type="molecule type" value="Genomic_DNA"/>
</dbReference>
<name>A0AAJ3Z0G2_9BACI</name>